<name>A0A5M8RXX0_9BACI</name>
<dbReference type="Proteomes" id="UP000324326">
    <property type="component" value="Unassembled WGS sequence"/>
</dbReference>
<dbReference type="EMBL" id="QSND01000002">
    <property type="protein sequence ID" value="KAA6450662.1"/>
    <property type="molecule type" value="Genomic_DNA"/>
</dbReference>
<evidence type="ECO:0000313" key="1">
    <source>
        <dbReference type="EMBL" id="KAA6450662.1"/>
    </source>
</evidence>
<accession>A0A5M8RXX0</accession>
<evidence type="ECO:0000313" key="2">
    <source>
        <dbReference type="Proteomes" id="UP000324326"/>
    </source>
</evidence>
<protein>
    <submittedName>
        <fullName evidence="1">Uncharacterized protein</fullName>
    </submittedName>
</protein>
<gene>
    <name evidence="1" type="ORF">DX927_07300</name>
</gene>
<organism evidence="1 2">
    <name type="scientific">Bacillus swezeyi</name>
    <dbReference type="NCBI Taxonomy" id="1925020"/>
    <lineage>
        <taxon>Bacteria</taxon>
        <taxon>Bacillati</taxon>
        <taxon>Bacillota</taxon>
        <taxon>Bacilli</taxon>
        <taxon>Bacillales</taxon>
        <taxon>Bacillaceae</taxon>
        <taxon>Bacillus</taxon>
    </lineage>
</organism>
<sequence>MQLACIPGLAGPPRLRSLCPPITANRVMIVYCPTGWKSSFYQAYDADGEAVSYAFLLEK</sequence>
<reference evidence="1 2" key="1">
    <citation type="submission" date="2018-08" db="EMBL/GenBank/DDBJ databases">
        <title>Bacillus phenotypic plasticity.</title>
        <authorList>
            <person name="Hurtado E."/>
        </authorList>
    </citation>
    <scope>NUCLEOTIDE SEQUENCE [LARGE SCALE GENOMIC DNA]</scope>
    <source>
        <strain evidence="1 2">427</strain>
    </source>
</reference>
<comment type="caution">
    <text evidence="1">The sequence shown here is derived from an EMBL/GenBank/DDBJ whole genome shotgun (WGS) entry which is preliminary data.</text>
</comment>
<dbReference type="AlphaFoldDB" id="A0A5M8RXX0"/>
<proteinExistence type="predicted"/>